<dbReference type="Proteomes" id="UP000007590">
    <property type="component" value="Chromosome"/>
</dbReference>
<feature type="compositionally biased region" description="Polar residues" evidence="1">
    <location>
        <begin position="1"/>
        <end position="19"/>
    </location>
</feature>
<evidence type="ECO:0000313" key="4">
    <source>
        <dbReference type="Proteomes" id="UP000007590"/>
    </source>
</evidence>
<reference evidence="3" key="1">
    <citation type="submission" date="2012-02" db="EMBL/GenBank/DDBJ databases">
        <title>The complete genome of Solitalea canadensis DSM 3403.</title>
        <authorList>
            <consortium name="US DOE Joint Genome Institute (JGI-PGF)"/>
            <person name="Lucas S."/>
            <person name="Copeland A."/>
            <person name="Lapidus A."/>
            <person name="Glavina del Rio T."/>
            <person name="Dalin E."/>
            <person name="Tice H."/>
            <person name="Bruce D."/>
            <person name="Goodwin L."/>
            <person name="Pitluck S."/>
            <person name="Peters L."/>
            <person name="Ovchinnikova G."/>
            <person name="Lu M."/>
            <person name="Kyrpides N."/>
            <person name="Mavromatis K."/>
            <person name="Ivanova N."/>
            <person name="Brettin T."/>
            <person name="Detter J.C."/>
            <person name="Han C."/>
            <person name="Larimer F."/>
            <person name="Land M."/>
            <person name="Hauser L."/>
            <person name="Markowitz V."/>
            <person name="Cheng J.-F."/>
            <person name="Hugenholtz P."/>
            <person name="Woyke T."/>
            <person name="Wu D."/>
            <person name="Spring S."/>
            <person name="Schroeder M."/>
            <person name="Kopitz M."/>
            <person name="Brambilla E."/>
            <person name="Klenk H.-P."/>
            <person name="Eisen J.A."/>
        </authorList>
    </citation>
    <scope>NUCLEOTIDE SEQUENCE</scope>
    <source>
        <strain evidence="3">DSM 3403</strain>
    </source>
</reference>
<evidence type="ECO:0000256" key="1">
    <source>
        <dbReference type="SAM" id="MobiDB-lite"/>
    </source>
</evidence>
<feature type="transmembrane region" description="Helical" evidence="2">
    <location>
        <begin position="129"/>
        <end position="150"/>
    </location>
</feature>
<dbReference type="KEGG" id="scn:Solca_0534"/>
<feature type="region of interest" description="Disordered" evidence="1">
    <location>
        <begin position="1"/>
        <end position="21"/>
    </location>
</feature>
<dbReference type="EMBL" id="CP003349">
    <property type="protein sequence ID" value="AFD05664.1"/>
    <property type="molecule type" value="Genomic_DNA"/>
</dbReference>
<dbReference type="STRING" id="929556.Solca_0534"/>
<name>H8KXY8_SOLCM</name>
<evidence type="ECO:0000256" key="2">
    <source>
        <dbReference type="SAM" id="Phobius"/>
    </source>
</evidence>
<keyword evidence="2" id="KW-0812">Transmembrane</keyword>
<sequence length="223" mass="25812">MENNEFENSIPKPQQSSPYTVPKDYFDSLASRIMVRIEMEDAGPTIEGLTNVNPFKTPDDYFNELSTRIENQLKDDDVRLSIPDLNNKNPFTVPDEYFNNLPIAIEEQIFNDIANSEFEQAQKIFVFRFYKLAITACLGALLFWFGSNIYHTSLLDKQMSSPVNVVKIGNHNYDLNYFDESMIIDEVINTKVSQNNTQKTDQNNKLENYILNNVDEDLLLQEL</sequence>
<accession>H8KXY8</accession>
<dbReference type="RefSeq" id="WP_014678892.1">
    <property type="nucleotide sequence ID" value="NC_017770.1"/>
</dbReference>
<keyword evidence="4" id="KW-1185">Reference proteome</keyword>
<dbReference type="AlphaFoldDB" id="H8KXY8"/>
<dbReference type="eggNOG" id="ENOG50311TK">
    <property type="taxonomic scope" value="Bacteria"/>
</dbReference>
<evidence type="ECO:0000313" key="3">
    <source>
        <dbReference type="EMBL" id="AFD05664.1"/>
    </source>
</evidence>
<organism evidence="3 4">
    <name type="scientific">Solitalea canadensis (strain ATCC 29591 / DSM 3403 / JCM 21819 / LMG 8368 / NBRC 15130 / NCIMB 12057 / USAM 9D)</name>
    <name type="common">Flexibacter canadensis</name>
    <dbReference type="NCBI Taxonomy" id="929556"/>
    <lineage>
        <taxon>Bacteria</taxon>
        <taxon>Pseudomonadati</taxon>
        <taxon>Bacteroidota</taxon>
        <taxon>Sphingobacteriia</taxon>
        <taxon>Sphingobacteriales</taxon>
        <taxon>Sphingobacteriaceae</taxon>
        <taxon>Solitalea</taxon>
    </lineage>
</organism>
<gene>
    <name evidence="3" type="ordered locus">Solca_0534</name>
</gene>
<keyword evidence="2" id="KW-1133">Transmembrane helix</keyword>
<dbReference type="OrthoDB" id="677448at2"/>
<keyword evidence="2" id="KW-0472">Membrane</keyword>
<dbReference type="HOGENOM" id="CLU_1239461_0_0_10"/>
<proteinExistence type="predicted"/>
<protein>
    <submittedName>
        <fullName evidence="3">Uncharacterized protein</fullName>
    </submittedName>
</protein>